<dbReference type="EC" id="2.7.11.1" evidence="1"/>
<proteinExistence type="predicted"/>
<evidence type="ECO:0000256" key="9">
    <source>
        <dbReference type="SAM" id="MobiDB-lite"/>
    </source>
</evidence>
<evidence type="ECO:0000256" key="2">
    <source>
        <dbReference type="ARBA" id="ARBA00022527"/>
    </source>
</evidence>
<keyword evidence="6" id="KW-0067">ATP-binding</keyword>
<feature type="region of interest" description="Disordered" evidence="9">
    <location>
        <begin position="143"/>
        <end position="194"/>
    </location>
</feature>
<organism evidence="11 12">
    <name type="scientific">Goodea atripinnis</name>
    <dbReference type="NCBI Taxonomy" id="208336"/>
    <lineage>
        <taxon>Eukaryota</taxon>
        <taxon>Metazoa</taxon>
        <taxon>Chordata</taxon>
        <taxon>Craniata</taxon>
        <taxon>Vertebrata</taxon>
        <taxon>Euteleostomi</taxon>
        <taxon>Actinopterygii</taxon>
        <taxon>Neopterygii</taxon>
        <taxon>Teleostei</taxon>
        <taxon>Neoteleostei</taxon>
        <taxon>Acanthomorphata</taxon>
        <taxon>Ovalentaria</taxon>
        <taxon>Atherinomorphae</taxon>
        <taxon>Cyprinodontiformes</taxon>
        <taxon>Goodeidae</taxon>
        <taxon>Goodea</taxon>
    </lineage>
</organism>
<protein>
    <recommendedName>
        <fullName evidence="1">non-specific serine/threonine protein kinase</fullName>
        <ecNumber evidence="1">2.7.11.1</ecNumber>
    </recommendedName>
</protein>
<evidence type="ECO:0000256" key="3">
    <source>
        <dbReference type="ARBA" id="ARBA00022679"/>
    </source>
</evidence>
<dbReference type="PANTHER" id="PTHR47634:SF20">
    <property type="entry name" value="SRSF PROTEIN KINASE 3"/>
    <property type="match status" value="1"/>
</dbReference>
<dbReference type="InterPro" id="IPR008271">
    <property type="entry name" value="Ser/Thr_kinase_AS"/>
</dbReference>
<comment type="catalytic activity">
    <reaction evidence="7">
        <text>L-threonyl-[protein] + ATP = O-phospho-L-threonyl-[protein] + ADP + H(+)</text>
        <dbReference type="Rhea" id="RHEA:46608"/>
        <dbReference type="Rhea" id="RHEA-COMP:11060"/>
        <dbReference type="Rhea" id="RHEA-COMP:11605"/>
        <dbReference type="ChEBI" id="CHEBI:15378"/>
        <dbReference type="ChEBI" id="CHEBI:30013"/>
        <dbReference type="ChEBI" id="CHEBI:30616"/>
        <dbReference type="ChEBI" id="CHEBI:61977"/>
        <dbReference type="ChEBI" id="CHEBI:456216"/>
        <dbReference type="EC" id="2.7.11.1"/>
    </reaction>
</comment>
<evidence type="ECO:0000256" key="4">
    <source>
        <dbReference type="ARBA" id="ARBA00022741"/>
    </source>
</evidence>
<dbReference type="Gene3D" id="1.10.510.10">
    <property type="entry name" value="Transferase(Phosphotransferase) domain 1"/>
    <property type="match status" value="1"/>
</dbReference>
<dbReference type="PANTHER" id="PTHR47634">
    <property type="entry name" value="PROTEIN KINASE DOMAIN-CONTAINING PROTEIN-RELATED"/>
    <property type="match status" value="1"/>
</dbReference>
<dbReference type="PROSITE" id="PS00108">
    <property type="entry name" value="PROTEIN_KINASE_ST"/>
    <property type="match status" value="1"/>
</dbReference>
<dbReference type="Gene3D" id="3.30.200.20">
    <property type="entry name" value="Phosphorylase Kinase, domain 1"/>
    <property type="match status" value="1"/>
</dbReference>
<sequence>MLQKKRFVAMKVVKSAPHYTETALDEIKLLRCVSISCPELYHQYLQVCLGNLSLSRLIDLLLLSDSDPYSVLCLQVLQGLDYLHTKCKIIHTDIKPENILLVCDDVYIRRLAAEATIWQRAGAPPPSGSSGVGLVISTAPMEEEMGKLSKNKKKKLKRKAKRQQKLLEERLVDIQRMDEEEGLQQPDDAESTCE</sequence>
<comment type="catalytic activity">
    <reaction evidence="8">
        <text>L-seryl-[protein] + ATP = O-phospho-L-seryl-[protein] + ADP + H(+)</text>
        <dbReference type="Rhea" id="RHEA:17989"/>
        <dbReference type="Rhea" id="RHEA-COMP:9863"/>
        <dbReference type="Rhea" id="RHEA-COMP:11604"/>
        <dbReference type="ChEBI" id="CHEBI:15378"/>
        <dbReference type="ChEBI" id="CHEBI:29999"/>
        <dbReference type="ChEBI" id="CHEBI:30616"/>
        <dbReference type="ChEBI" id="CHEBI:83421"/>
        <dbReference type="ChEBI" id="CHEBI:456216"/>
        <dbReference type="EC" id="2.7.11.1"/>
    </reaction>
</comment>
<keyword evidence="2" id="KW-0723">Serine/threonine-protein kinase</keyword>
<dbReference type="SMART" id="SM00220">
    <property type="entry name" value="S_TKc"/>
    <property type="match status" value="1"/>
</dbReference>
<dbReference type="PROSITE" id="PS50011">
    <property type="entry name" value="PROTEIN_KINASE_DOM"/>
    <property type="match status" value="1"/>
</dbReference>
<accession>A0ABV0NJC3</accession>
<dbReference type="Pfam" id="PF00069">
    <property type="entry name" value="Pkinase"/>
    <property type="match status" value="1"/>
</dbReference>
<evidence type="ECO:0000256" key="8">
    <source>
        <dbReference type="ARBA" id="ARBA00048679"/>
    </source>
</evidence>
<name>A0ABV0NJC3_9TELE</name>
<feature type="domain" description="Protein kinase" evidence="10">
    <location>
        <begin position="1"/>
        <end position="194"/>
    </location>
</feature>
<keyword evidence="4" id="KW-0547">Nucleotide-binding</keyword>
<evidence type="ECO:0000256" key="6">
    <source>
        <dbReference type="ARBA" id="ARBA00022840"/>
    </source>
</evidence>
<evidence type="ECO:0000256" key="1">
    <source>
        <dbReference type="ARBA" id="ARBA00012513"/>
    </source>
</evidence>
<feature type="compositionally biased region" description="Basic residues" evidence="9">
    <location>
        <begin position="149"/>
        <end position="164"/>
    </location>
</feature>
<evidence type="ECO:0000256" key="5">
    <source>
        <dbReference type="ARBA" id="ARBA00022777"/>
    </source>
</evidence>
<feature type="compositionally biased region" description="Acidic residues" evidence="9">
    <location>
        <begin position="178"/>
        <end position="194"/>
    </location>
</feature>
<dbReference type="Proteomes" id="UP001476798">
    <property type="component" value="Unassembled WGS sequence"/>
</dbReference>
<keyword evidence="5" id="KW-0418">Kinase</keyword>
<gene>
    <name evidence="11" type="ORF">GOODEAATRI_011005</name>
</gene>
<keyword evidence="12" id="KW-1185">Reference proteome</keyword>
<reference evidence="11 12" key="1">
    <citation type="submission" date="2021-06" db="EMBL/GenBank/DDBJ databases">
        <authorList>
            <person name="Palmer J.M."/>
        </authorList>
    </citation>
    <scope>NUCLEOTIDE SEQUENCE [LARGE SCALE GENOMIC DNA]</scope>
    <source>
        <strain evidence="11 12">GA_2019</strain>
        <tissue evidence="11">Muscle</tissue>
    </source>
</reference>
<dbReference type="EMBL" id="JAHRIO010040643">
    <property type="protein sequence ID" value="MEQ2171471.1"/>
    <property type="molecule type" value="Genomic_DNA"/>
</dbReference>
<evidence type="ECO:0000313" key="11">
    <source>
        <dbReference type="EMBL" id="MEQ2171471.1"/>
    </source>
</evidence>
<comment type="caution">
    <text evidence="11">The sequence shown here is derived from an EMBL/GenBank/DDBJ whole genome shotgun (WGS) entry which is preliminary data.</text>
</comment>
<dbReference type="InterPro" id="IPR000719">
    <property type="entry name" value="Prot_kinase_dom"/>
</dbReference>
<dbReference type="SUPFAM" id="SSF56112">
    <property type="entry name" value="Protein kinase-like (PK-like)"/>
    <property type="match status" value="1"/>
</dbReference>
<keyword evidence="3" id="KW-0808">Transferase</keyword>
<evidence type="ECO:0000259" key="10">
    <source>
        <dbReference type="PROSITE" id="PS50011"/>
    </source>
</evidence>
<dbReference type="InterPro" id="IPR051334">
    <property type="entry name" value="SRPK"/>
</dbReference>
<dbReference type="InterPro" id="IPR011009">
    <property type="entry name" value="Kinase-like_dom_sf"/>
</dbReference>
<evidence type="ECO:0000313" key="12">
    <source>
        <dbReference type="Proteomes" id="UP001476798"/>
    </source>
</evidence>
<feature type="compositionally biased region" description="Basic and acidic residues" evidence="9">
    <location>
        <begin position="165"/>
        <end position="177"/>
    </location>
</feature>
<evidence type="ECO:0000256" key="7">
    <source>
        <dbReference type="ARBA" id="ARBA00047899"/>
    </source>
</evidence>